<dbReference type="Gene3D" id="3.30.70.270">
    <property type="match status" value="1"/>
</dbReference>
<dbReference type="EMBL" id="RFFH01000002">
    <property type="protein sequence ID" value="RMI34261.1"/>
    <property type="molecule type" value="Genomic_DNA"/>
</dbReference>
<dbReference type="InterPro" id="IPR035965">
    <property type="entry name" value="PAS-like_dom_sf"/>
</dbReference>
<feature type="domain" description="PAS" evidence="1">
    <location>
        <begin position="113"/>
        <end position="183"/>
    </location>
</feature>
<dbReference type="SMART" id="SM00267">
    <property type="entry name" value="GGDEF"/>
    <property type="match status" value="1"/>
</dbReference>
<evidence type="ECO:0000313" key="4">
    <source>
        <dbReference type="EMBL" id="RMI34261.1"/>
    </source>
</evidence>
<dbReference type="SUPFAM" id="SSF55073">
    <property type="entry name" value="Nucleotide cyclase"/>
    <property type="match status" value="1"/>
</dbReference>
<dbReference type="NCBIfam" id="TIGR00229">
    <property type="entry name" value="sensory_box"/>
    <property type="match status" value="1"/>
</dbReference>
<feature type="domain" description="PAC" evidence="2">
    <location>
        <begin position="185"/>
        <end position="237"/>
    </location>
</feature>
<sequence>MPASIAAVWLERLSQCPLPRVRPGTLPDTVNAAVQQLTTALDGDHPDTAAVRQVAVELVESGADDPAVLARSLPILRALAEAAGHGAADRVDAITGAFGEGFCAAVVEAAEERSEGLEAAFRTASLAIAIGDPDGRIHEVNPAFERLTGYRAADLRGTLGHLLVPAEEQEEVQQQIRAAHQTGLYTSVGPMPQADGTVIWSAWTAVPTVSKSGKHHYMIGFGEDITERHNATEALKWQALHDPLTSLANRRHLLEHLEETAAAAGSLDPAAVCAVDLDGFKPVNDSHGHLIGDQLLIRVAQRMQEAVADTGCFLARVGGDEFVAVVSPPTGVARVQHILSGLQAALGEPFRIADLVIDITASVGAVLGPLRGRDPTALLDAADQALYEAKTHGTNQLVLRRFTADGDLSTGPWLR</sequence>
<dbReference type="InterPro" id="IPR052155">
    <property type="entry name" value="Biofilm_reg_signaling"/>
</dbReference>
<dbReference type="Pfam" id="PF00990">
    <property type="entry name" value="GGDEF"/>
    <property type="match status" value="1"/>
</dbReference>
<dbReference type="Proteomes" id="UP000279275">
    <property type="component" value="Unassembled WGS sequence"/>
</dbReference>
<dbReference type="InterPro" id="IPR000014">
    <property type="entry name" value="PAS"/>
</dbReference>
<dbReference type="InterPro" id="IPR029787">
    <property type="entry name" value="Nucleotide_cyclase"/>
</dbReference>
<name>A0A3M2L9I5_9NOCA</name>
<dbReference type="AlphaFoldDB" id="A0A3M2L9I5"/>
<dbReference type="InterPro" id="IPR043128">
    <property type="entry name" value="Rev_trsase/Diguanyl_cyclase"/>
</dbReference>
<dbReference type="InterPro" id="IPR000700">
    <property type="entry name" value="PAS-assoc_C"/>
</dbReference>
<dbReference type="PROSITE" id="PS50112">
    <property type="entry name" value="PAS"/>
    <property type="match status" value="1"/>
</dbReference>
<dbReference type="InterPro" id="IPR000160">
    <property type="entry name" value="GGDEF_dom"/>
</dbReference>
<dbReference type="Pfam" id="PF08448">
    <property type="entry name" value="PAS_4"/>
    <property type="match status" value="1"/>
</dbReference>
<evidence type="ECO:0000259" key="2">
    <source>
        <dbReference type="PROSITE" id="PS50113"/>
    </source>
</evidence>
<dbReference type="CDD" id="cd01949">
    <property type="entry name" value="GGDEF"/>
    <property type="match status" value="1"/>
</dbReference>
<dbReference type="PANTHER" id="PTHR44757">
    <property type="entry name" value="DIGUANYLATE CYCLASE DGCP"/>
    <property type="match status" value="1"/>
</dbReference>
<dbReference type="RefSeq" id="WP_122187186.1">
    <property type="nucleotide sequence ID" value="NZ_RFFH01000002.1"/>
</dbReference>
<dbReference type="PROSITE" id="PS50887">
    <property type="entry name" value="GGDEF"/>
    <property type="match status" value="1"/>
</dbReference>
<comment type="caution">
    <text evidence="4">The sequence shown here is derived from an EMBL/GenBank/DDBJ whole genome shotgun (WGS) entry which is preliminary data.</text>
</comment>
<dbReference type="PROSITE" id="PS50113">
    <property type="entry name" value="PAC"/>
    <property type="match status" value="1"/>
</dbReference>
<evidence type="ECO:0000259" key="3">
    <source>
        <dbReference type="PROSITE" id="PS50887"/>
    </source>
</evidence>
<evidence type="ECO:0000313" key="5">
    <source>
        <dbReference type="Proteomes" id="UP000279275"/>
    </source>
</evidence>
<reference evidence="4 5" key="1">
    <citation type="submission" date="2018-10" db="EMBL/GenBank/DDBJ databases">
        <title>Isolation from cow dung.</title>
        <authorList>
            <person name="Ling L."/>
        </authorList>
    </citation>
    <scope>NUCLEOTIDE SEQUENCE [LARGE SCALE GENOMIC DNA]</scope>
    <source>
        <strain evidence="4 5">NEAU-LL90</strain>
    </source>
</reference>
<proteinExistence type="predicted"/>
<accession>A0A3M2L9I5</accession>
<keyword evidence="5" id="KW-1185">Reference proteome</keyword>
<protein>
    <submittedName>
        <fullName evidence="4">Sensor domain-containing diguanylate cyclase</fullName>
    </submittedName>
</protein>
<dbReference type="NCBIfam" id="TIGR00254">
    <property type="entry name" value="GGDEF"/>
    <property type="match status" value="1"/>
</dbReference>
<dbReference type="SUPFAM" id="SSF55785">
    <property type="entry name" value="PYP-like sensor domain (PAS domain)"/>
    <property type="match status" value="1"/>
</dbReference>
<organism evidence="4 5">
    <name type="scientific">Nocardia stercoris</name>
    <dbReference type="NCBI Taxonomy" id="2483361"/>
    <lineage>
        <taxon>Bacteria</taxon>
        <taxon>Bacillati</taxon>
        <taxon>Actinomycetota</taxon>
        <taxon>Actinomycetes</taxon>
        <taxon>Mycobacteriales</taxon>
        <taxon>Nocardiaceae</taxon>
        <taxon>Nocardia</taxon>
    </lineage>
</organism>
<dbReference type="PANTHER" id="PTHR44757:SF2">
    <property type="entry name" value="BIOFILM ARCHITECTURE MAINTENANCE PROTEIN MBAA"/>
    <property type="match status" value="1"/>
</dbReference>
<gene>
    <name evidence="4" type="ORF">EBN03_07610</name>
</gene>
<evidence type="ECO:0000259" key="1">
    <source>
        <dbReference type="PROSITE" id="PS50112"/>
    </source>
</evidence>
<dbReference type="OrthoDB" id="23692at2"/>
<feature type="domain" description="GGDEF" evidence="3">
    <location>
        <begin position="268"/>
        <end position="402"/>
    </location>
</feature>
<dbReference type="SMART" id="SM00091">
    <property type="entry name" value="PAS"/>
    <property type="match status" value="1"/>
</dbReference>
<dbReference type="Gene3D" id="3.30.450.20">
    <property type="entry name" value="PAS domain"/>
    <property type="match status" value="1"/>
</dbReference>
<dbReference type="InterPro" id="IPR013656">
    <property type="entry name" value="PAS_4"/>
</dbReference>
<dbReference type="CDD" id="cd00130">
    <property type="entry name" value="PAS"/>
    <property type="match status" value="1"/>
</dbReference>